<keyword evidence="3" id="KW-1185">Reference proteome</keyword>
<gene>
    <name evidence="2" type="ORF">SCUCBS95973_007933</name>
</gene>
<comment type="caution">
    <text evidence="2">The sequence shown here is derived from an EMBL/GenBank/DDBJ whole genome shotgun (WGS) entry which is preliminary data.</text>
</comment>
<dbReference type="Proteomes" id="UP001642405">
    <property type="component" value="Unassembled WGS sequence"/>
</dbReference>
<evidence type="ECO:0000313" key="2">
    <source>
        <dbReference type="EMBL" id="CAK7231482.1"/>
    </source>
</evidence>
<accession>A0ABP0CIR2</accession>
<evidence type="ECO:0000313" key="3">
    <source>
        <dbReference type="Proteomes" id="UP001642405"/>
    </source>
</evidence>
<reference evidence="2 3" key="1">
    <citation type="submission" date="2024-01" db="EMBL/GenBank/DDBJ databases">
        <authorList>
            <person name="Allen C."/>
            <person name="Tagirdzhanova G."/>
        </authorList>
    </citation>
    <scope>NUCLEOTIDE SEQUENCE [LARGE SCALE GENOMIC DNA]</scope>
</reference>
<dbReference type="PANTHER" id="PTHR37540:SF10">
    <property type="entry name" value="SIGMA-70 REGION 2 FAMILY PROTEIN"/>
    <property type="match status" value="1"/>
</dbReference>
<protein>
    <submittedName>
        <fullName evidence="2">Uncharacterized protein</fullName>
    </submittedName>
</protein>
<name>A0ABP0CIR2_9PEZI</name>
<dbReference type="EMBL" id="CAWUHB010000058">
    <property type="protein sequence ID" value="CAK7231482.1"/>
    <property type="molecule type" value="Genomic_DNA"/>
</dbReference>
<sequence length="233" mass="24992">MTMQDPGLFRGCLLLSAMHYSWIHGGSLGDVEETYLYHKVEAIHLVNEKIGDPASSELCANVIAALALSESGIGDIAAAEAHLNGLFTLINWRKPEEWQGRLHGLFQRLVLVAGTFISASKGVEFQPSNLPVPTGTTPQLHFTRPTTGHFSAAQFDATRLSPFYFATPPDYEAANADLEGMATTNALQRLSSLNALVETTERHSSSSSSPAGTPPVDAAASDISVGQELTQRL</sequence>
<dbReference type="PANTHER" id="PTHR37540">
    <property type="entry name" value="TRANSCRIPTION FACTOR (ACR-2), PUTATIVE-RELATED-RELATED"/>
    <property type="match status" value="1"/>
</dbReference>
<organism evidence="2 3">
    <name type="scientific">Sporothrix curviconia</name>
    <dbReference type="NCBI Taxonomy" id="1260050"/>
    <lineage>
        <taxon>Eukaryota</taxon>
        <taxon>Fungi</taxon>
        <taxon>Dikarya</taxon>
        <taxon>Ascomycota</taxon>
        <taxon>Pezizomycotina</taxon>
        <taxon>Sordariomycetes</taxon>
        <taxon>Sordariomycetidae</taxon>
        <taxon>Ophiostomatales</taxon>
        <taxon>Ophiostomataceae</taxon>
        <taxon>Sporothrix</taxon>
    </lineage>
</organism>
<evidence type="ECO:0000256" key="1">
    <source>
        <dbReference type="SAM" id="MobiDB-lite"/>
    </source>
</evidence>
<proteinExistence type="predicted"/>
<feature type="region of interest" description="Disordered" evidence="1">
    <location>
        <begin position="198"/>
        <end position="233"/>
    </location>
</feature>